<dbReference type="AlphaFoldDB" id="A0A067K9E6"/>
<organism evidence="2 3">
    <name type="scientific">Jatropha curcas</name>
    <name type="common">Barbados nut</name>
    <dbReference type="NCBI Taxonomy" id="180498"/>
    <lineage>
        <taxon>Eukaryota</taxon>
        <taxon>Viridiplantae</taxon>
        <taxon>Streptophyta</taxon>
        <taxon>Embryophyta</taxon>
        <taxon>Tracheophyta</taxon>
        <taxon>Spermatophyta</taxon>
        <taxon>Magnoliopsida</taxon>
        <taxon>eudicotyledons</taxon>
        <taxon>Gunneridae</taxon>
        <taxon>Pentapetalae</taxon>
        <taxon>rosids</taxon>
        <taxon>fabids</taxon>
        <taxon>Malpighiales</taxon>
        <taxon>Euphorbiaceae</taxon>
        <taxon>Crotonoideae</taxon>
        <taxon>Jatropheae</taxon>
        <taxon>Jatropha</taxon>
    </lineage>
</organism>
<dbReference type="Proteomes" id="UP000027138">
    <property type="component" value="Unassembled WGS sequence"/>
</dbReference>
<proteinExistence type="predicted"/>
<protein>
    <submittedName>
        <fullName evidence="2">Uncharacterized protein</fullName>
    </submittedName>
</protein>
<name>A0A067K9E6_JATCU</name>
<keyword evidence="3" id="KW-1185">Reference proteome</keyword>
<evidence type="ECO:0000256" key="1">
    <source>
        <dbReference type="SAM" id="MobiDB-lite"/>
    </source>
</evidence>
<reference evidence="2 3" key="1">
    <citation type="journal article" date="2014" name="PLoS ONE">
        <title>Global Analysis of Gene Expression Profiles in Physic Nut (Jatropha curcas L.) Seedlings Exposed to Salt Stress.</title>
        <authorList>
            <person name="Zhang L."/>
            <person name="Zhang C."/>
            <person name="Wu P."/>
            <person name="Chen Y."/>
            <person name="Li M."/>
            <person name="Jiang H."/>
            <person name="Wu G."/>
        </authorList>
    </citation>
    <scope>NUCLEOTIDE SEQUENCE [LARGE SCALE GENOMIC DNA]</scope>
    <source>
        <strain evidence="3">cv. GZQX0401</strain>
        <tissue evidence="2">Young leaves</tissue>
    </source>
</reference>
<gene>
    <name evidence="2" type="ORF">JCGZ_12143</name>
</gene>
<evidence type="ECO:0000313" key="3">
    <source>
        <dbReference type="Proteomes" id="UP000027138"/>
    </source>
</evidence>
<dbReference type="EMBL" id="KK914570">
    <property type="protein sequence ID" value="KDP32851.1"/>
    <property type="molecule type" value="Genomic_DNA"/>
</dbReference>
<accession>A0A067K9E6</accession>
<evidence type="ECO:0000313" key="2">
    <source>
        <dbReference type="EMBL" id="KDP32851.1"/>
    </source>
</evidence>
<feature type="region of interest" description="Disordered" evidence="1">
    <location>
        <begin position="94"/>
        <end position="120"/>
    </location>
</feature>
<sequence>MALPPYELHRRSRWRENVRPREVTRPVHVLRPETARNGVDRRKKESIGCNAFECDFSCFRRLLRERRSWMGSSCRTLKVRVLGCRIPWPLAGEQREGEGAVVRQQGEKNEREERKIGPKK</sequence>
<feature type="compositionally biased region" description="Basic and acidic residues" evidence="1">
    <location>
        <begin position="105"/>
        <end position="120"/>
    </location>
</feature>